<dbReference type="PANTHER" id="PTHR19139">
    <property type="entry name" value="AQUAPORIN TRANSPORTER"/>
    <property type="match status" value="1"/>
</dbReference>
<evidence type="ECO:0000256" key="9">
    <source>
        <dbReference type="SAM" id="Phobius"/>
    </source>
</evidence>
<gene>
    <name evidence="10" type="ORF">EBM89_20450</name>
</gene>
<dbReference type="Pfam" id="PF00230">
    <property type="entry name" value="MIP"/>
    <property type="match status" value="1"/>
</dbReference>
<evidence type="ECO:0000313" key="10">
    <source>
        <dbReference type="EMBL" id="RMI01675.1"/>
    </source>
</evidence>
<protein>
    <submittedName>
        <fullName evidence="10">MIP family channel protein</fullName>
    </submittedName>
</protein>
<evidence type="ECO:0000256" key="3">
    <source>
        <dbReference type="ARBA" id="ARBA00022448"/>
    </source>
</evidence>
<keyword evidence="4" id="KW-1003">Cell membrane</keyword>
<evidence type="ECO:0000256" key="6">
    <source>
        <dbReference type="ARBA" id="ARBA00022989"/>
    </source>
</evidence>
<evidence type="ECO:0000313" key="11">
    <source>
        <dbReference type="Proteomes" id="UP000269289"/>
    </source>
</evidence>
<evidence type="ECO:0000256" key="7">
    <source>
        <dbReference type="ARBA" id="ARBA00023136"/>
    </source>
</evidence>
<reference evidence="10 11" key="1">
    <citation type="submission" date="2018-10" db="EMBL/GenBank/DDBJ databases">
        <title>Isolation, diversity and antifungal activity of actinobacteria from wheat.</title>
        <authorList>
            <person name="Han C."/>
        </authorList>
    </citation>
    <scope>NUCLEOTIDE SEQUENCE [LARGE SCALE GENOMIC DNA]</scope>
    <source>
        <strain evidence="10 11">NEAU-YY56</strain>
    </source>
</reference>
<accession>A0A3M2ISR6</accession>
<dbReference type="Proteomes" id="UP000269289">
    <property type="component" value="Unassembled WGS sequence"/>
</dbReference>
<keyword evidence="5 8" id="KW-0812">Transmembrane</keyword>
<dbReference type="EMBL" id="RFFI01000234">
    <property type="protein sequence ID" value="RMI01675.1"/>
    <property type="molecule type" value="Genomic_DNA"/>
</dbReference>
<organism evidence="10 11">
    <name type="scientific">Cellulomonas triticagri</name>
    <dbReference type="NCBI Taxonomy" id="2483352"/>
    <lineage>
        <taxon>Bacteria</taxon>
        <taxon>Bacillati</taxon>
        <taxon>Actinomycetota</taxon>
        <taxon>Actinomycetes</taxon>
        <taxon>Micrococcales</taxon>
        <taxon>Cellulomonadaceae</taxon>
        <taxon>Cellulomonas</taxon>
    </lineage>
</organism>
<feature type="transmembrane region" description="Helical" evidence="9">
    <location>
        <begin position="188"/>
        <end position="209"/>
    </location>
</feature>
<dbReference type="InterPro" id="IPR000425">
    <property type="entry name" value="MIP"/>
</dbReference>
<evidence type="ECO:0000256" key="1">
    <source>
        <dbReference type="ARBA" id="ARBA00004651"/>
    </source>
</evidence>
<dbReference type="PANTHER" id="PTHR19139:SF199">
    <property type="entry name" value="MIP17260P"/>
    <property type="match status" value="1"/>
</dbReference>
<feature type="non-terminal residue" evidence="10">
    <location>
        <position position="1"/>
    </location>
</feature>
<dbReference type="GO" id="GO:0015250">
    <property type="term" value="F:water channel activity"/>
    <property type="evidence" value="ECO:0007669"/>
    <property type="project" value="TreeGrafter"/>
</dbReference>
<evidence type="ECO:0000256" key="8">
    <source>
        <dbReference type="RuleBase" id="RU000477"/>
    </source>
</evidence>
<dbReference type="RefSeq" id="WP_122151391.1">
    <property type="nucleotide sequence ID" value="NZ_RFFI01000234.1"/>
</dbReference>
<dbReference type="Gene3D" id="1.20.1080.10">
    <property type="entry name" value="Glycerol uptake facilitator protein"/>
    <property type="match status" value="1"/>
</dbReference>
<name>A0A3M2ISR6_9CELL</name>
<dbReference type="InterPro" id="IPR034294">
    <property type="entry name" value="Aquaporin_transptr"/>
</dbReference>
<dbReference type="InterPro" id="IPR022357">
    <property type="entry name" value="MIP_CS"/>
</dbReference>
<sequence length="309" mass="30894">APAPAAAPAPEAVPTGFGAAAGYGLGAAPVLPEDDDVTVAAVRATVTGPSVAARLGAEVFGTFLVMLVGLGTALFAALTGTDSMGTALAFGFGTVAAFLAVSHVSGGHFNPAITLGSALAGRTPWAHVLPYWVAQVLGGAVAAAVLFVTASSLTAIAGNERVLMTTLANGFGEHSPIATAAGGMGFELVAALLMEGVLTALLVGVFLGATDRRGRHHQAGIAYGLALTAFVLVLTPVTGGALNPARATAAAIFAEGAWSQVWVFWVAPLVGAALAGLLYRAFATAPAEDDVLDEEIELDEVDVEVHATR</sequence>
<feature type="transmembrane region" description="Helical" evidence="9">
    <location>
        <begin position="221"/>
        <end position="242"/>
    </location>
</feature>
<comment type="caution">
    <text evidence="10">The sequence shown here is derived from an EMBL/GenBank/DDBJ whole genome shotgun (WGS) entry which is preliminary data.</text>
</comment>
<dbReference type="OrthoDB" id="9807293at2"/>
<feature type="transmembrane region" description="Helical" evidence="9">
    <location>
        <begin position="59"/>
        <end position="80"/>
    </location>
</feature>
<keyword evidence="3 8" id="KW-0813">Transport</keyword>
<dbReference type="PRINTS" id="PR00783">
    <property type="entry name" value="MINTRINSICP"/>
</dbReference>
<dbReference type="AlphaFoldDB" id="A0A3M2ISR6"/>
<dbReference type="GO" id="GO:0005886">
    <property type="term" value="C:plasma membrane"/>
    <property type="evidence" value="ECO:0007669"/>
    <property type="project" value="UniProtKB-SubCell"/>
</dbReference>
<dbReference type="InterPro" id="IPR023271">
    <property type="entry name" value="Aquaporin-like"/>
</dbReference>
<feature type="transmembrane region" description="Helical" evidence="9">
    <location>
        <begin position="129"/>
        <end position="150"/>
    </location>
</feature>
<keyword evidence="6 9" id="KW-1133">Transmembrane helix</keyword>
<keyword evidence="7 9" id="KW-0472">Membrane</keyword>
<dbReference type="SUPFAM" id="SSF81338">
    <property type="entry name" value="Aquaporin-like"/>
    <property type="match status" value="1"/>
</dbReference>
<comment type="subcellular location">
    <subcellularLocation>
        <location evidence="1">Cell membrane</location>
        <topology evidence="1">Multi-pass membrane protein</topology>
    </subcellularLocation>
</comment>
<dbReference type="PROSITE" id="PS00221">
    <property type="entry name" value="MIP"/>
    <property type="match status" value="1"/>
</dbReference>
<feature type="transmembrane region" description="Helical" evidence="9">
    <location>
        <begin position="87"/>
        <end position="109"/>
    </location>
</feature>
<evidence type="ECO:0000256" key="5">
    <source>
        <dbReference type="ARBA" id="ARBA00022692"/>
    </source>
</evidence>
<evidence type="ECO:0000256" key="2">
    <source>
        <dbReference type="ARBA" id="ARBA00006175"/>
    </source>
</evidence>
<feature type="transmembrane region" description="Helical" evidence="9">
    <location>
        <begin position="262"/>
        <end position="282"/>
    </location>
</feature>
<comment type="similarity">
    <text evidence="2 8">Belongs to the MIP/aquaporin (TC 1.A.8) family.</text>
</comment>
<proteinExistence type="inferred from homology"/>
<keyword evidence="11" id="KW-1185">Reference proteome</keyword>
<evidence type="ECO:0000256" key="4">
    <source>
        <dbReference type="ARBA" id="ARBA00022475"/>
    </source>
</evidence>